<feature type="transmembrane region" description="Helical" evidence="1">
    <location>
        <begin position="15"/>
        <end position="36"/>
    </location>
</feature>
<keyword evidence="1" id="KW-1133">Transmembrane helix</keyword>
<sequence length="46" mass="5297">MNPSMNLVSILKESALILIFFLFGYSGRILIFSHGWDDAFFKRLTS</sequence>
<evidence type="ECO:0000313" key="3">
    <source>
        <dbReference type="Proteomes" id="UP001057375"/>
    </source>
</evidence>
<reference evidence="2" key="1">
    <citation type="submission" date="2022-03" db="EMBL/GenBank/DDBJ databases">
        <title>Draft genome sequence of Aduncisulcus paluster, a free-living microaerophilic Fornicata.</title>
        <authorList>
            <person name="Yuyama I."/>
            <person name="Kume K."/>
            <person name="Tamura T."/>
            <person name="Inagaki Y."/>
            <person name="Hashimoto T."/>
        </authorList>
    </citation>
    <scope>NUCLEOTIDE SEQUENCE</scope>
    <source>
        <strain evidence="2">NY0171</strain>
    </source>
</reference>
<keyword evidence="1" id="KW-0472">Membrane</keyword>
<comment type="caution">
    <text evidence="2">The sequence shown here is derived from an EMBL/GenBank/DDBJ whole genome shotgun (WGS) entry which is preliminary data.</text>
</comment>
<gene>
    <name evidence="2" type="ORF">ADUPG1_002379</name>
</gene>
<feature type="non-terminal residue" evidence="2">
    <location>
        <position position="46"/>
    </location>
</feature>
<accession>A0ABQ5KNX1</accession>
<keyword evidence="3" id="KW-1185">Reference proteome</keyword>
<name>A0ABQ5KNX1_9EUKA</name>
<keyword evidence="1" id="KW-0812">Transmembrane</keyword>
<protein>
    <submittedName>
        <fullName evidence="2">Glycosyltransferase family 4 protein</fullName>
    </submittedName>
</protein>
<evidence type="ECO:0000313" key="2">
    <source>
        <dbReference type="EMBL" id="GKT32999.1"/>
    </source>
</evidence>
<dbReference type="EMBL" id="BQXS01002740">
    <property type="protein sequence ID" value="GKT32999.1"/>
    <property type="molecule type" value="Genomic_DNA"/>
</dbReference>
<organism evidence="2 3">
    <name type="scientific">Aduncisulcus paluster</name>
    <dbReference type="NCBI Taxonomy" id="2918883"/>
    <lineage>
        <taxon>Eukaryota</taxon>
        <taxon>Metamonada</taxon>
        <taxon>Carpediemonas-like organisms</taxon>
        <taxon>Aduncisulcus</taxon>
    </lineage>
</organism>
<evidence type="ECO:0000256" key="1">
    <source>
        <dbReference type="SAM" id="Phobius"/>
    </source>
</evidence>
<proteinExistence type="predicted"/>
<dbReference type="Proteomes" id="UP001057375">
    <property type="component" value="Unassembled WGS sequence"/>
</dbReference>